<accession>A0A1G9HDV1</accession>
<name>A0A1G9HDV1_9BACT</name>
<sequence length="326" mass="35300">MVLDKLRRIINLSLFNSKTTHYYVESLLGIDVGGTNVKCGLVSREGKLLSKKKYSTLDLRHSGRFVEGFLDVIAEQLDEHGKVGGIGIGIPGTLSRKRKRTLELPNLPELNGVKLLSILNDRFPTVPFYLENDANAAALGEYYFGKKKLPGDFIFITLGTGIGGAAVIDKKLFKGARGNGMEIGHIVAGNGRLIEQNIGKQGIIAIARDKMMNSSFTTTLTDDDFLHSKAVVKAAHDGDALALEVFREVGMILGEALVSAIRILDITTILIGGGVSETFGYVQESMFDVMNRHLTPYYLDDLQIELATLGNNAGIIGAASLCLANE</sequence>
<dbReference type="AlphaFoldDB" id="A0A1G9HDV1"/>
<dbReference type="GO" id="GO:0016301">
    <property type="term" value="F:kinase activity"/>
    <property type="evidence" value="ECO:0007669"/>
    <property type="project" value="UniProtKB-KW"/>
</dbReference>
<evidence type="ECO:0000313" key="3">
    <source>
        <dbReference type="Proteomes" id="UP000198510"/>
    </source>
</evidence>
<dbReference type="CDD" id="cd23763">
    <property type="entry name" value="ASKHA_ATPase_ROK"/>
    <property type="match status" value="1"/>
</dbReference>
<dbReference type="InterPro" id="IPR043129">
    <property type="entry name" value="ATPase_NBD"/>
</dbReference>
<organism evidence="2 3">
    <name type="scientific">Catalinimonas alkaloidigena</name>
    <dbReference type="NCBI Taxonomy" id="1075417"/>
    <lineage>
        <taxon>Bacteria</taxon>
        <taxon>Pseudomonadati</taxon>
        <taxon>Bacteroidota</taxon>
        <taxon>Cytophagia</taxon>
        <taxon>Cytophagales</taxon>
        <taxon>Catalimonadaceae</taxon>
        <taxon>Catalinimonas</taxon>
    </lineage>
</organism>
<dbReference type="EMBL" id="FNFO01000004">
    <property type="protein sequence ID" value="SDL11032.1"/>
    <property type="molecule type" value="Genomic_DNA"/>
</dbReference>
<keyword evidence="3" id="KW-1185">Reference proteome</keyword>
<dbReference type="Pfam" id="PF00480">
    <property type="entry name" value="ROK"/>
    <property type="match status" value="1"/>
</dbReference>
<evidence type="ECO:0000256" key="1">
    <source>
        <dbReference type="ARBA" id="ARBA00006479"/>
    </source>
</evidence>
<proteinExistence type="inferred from homology"/>
<keyword evidence="2" id="KW-0808">Transferase</keyword>
<dbReference type="PANTHER" id="PTHR18964:SF149">
    <property type="entry name" value="BIFUNCTIONAL UDP-N-ACETYLGLUCOSAMINE 2-EPIMERASE_N-ACETYLMANNOSAMINE KINASE"/>
    <property type="match status" value="1"/>
</dbReference>
<keyword evidence="2" id="KW-0418">Kinase</keyword>
<comment type="similarity">
    <text evidence="1">Belongs to the ROK (NagC/XylR) family.</text>
</comment>
<dbReference type="InterPro" id="IPR000600">
    <property type="entry name" value="ROK"/>
</dbReference>
<gene>
    <name evidence="2" type="ORF">SAMN05421823_104402</name>
</gene>
<dbReference type="Proteomes" id="UP000198510">
    <property type="component" value="Unassembled WGS sequence"/>
</dbReference>
<reference evidence="2 3" key="1">
    <citation type="submission" date="2016-10" db="EMBL/GenBank/DDBJ databases">
        <authorList>
            <person name="de Groot N.N."/>
        </authorList>
    </citation>
    <scope>NUCLEOTIDE SEQUENCE [LARGE SCALE GENOMIC DNA]</scope>
    <source>
        <strain evidence="2 3">DSM 25186</strain>
    </source>
</reference>
<protein>
    <submittedName>
        <fullName evidence="2">Glucokinase</fullName>
    </submittedName>
</protein>
<dbReference type="SUPFAM" id="SSF53067">
    <property type="entry name" value="Actin-like ATPase domain"/>
    <property type="match status" value="1"/>
</dbReference>
<evidence type="ECO:0000313" key="2">
    <source>
        <dbReference type="EMBL" id="SDL11032.1"/>
    </source>
</evidence>
<dbReference type="PANTHER" id="PTHR18964">
    <property type="entry name" value="ROK (REPRESSOR, ORF, KINASE) FAMILY"/>
    <property type="match status" value="1"/>
</dbReference>
<dbReference type="Gene3D" id="3.30.420.40">
    <property type="match status" value="2"/>
</dbReference>
<dbReference type="STRING" id="1075417.SAMN05421823_104402"/>